<gene>
    <name evidence="2" type="ORF">JVT61DRAFT_8534</name>
</gene>
<organism evidence="2 3">
    <name type="scientific">Boletus reticuloceps</name>
    <dbReference type="NCBI Taxonomy" id="495285"/>
    <lineage>
        <taxon>Eukaryota</taxon>
        <taxon>Fungi</taxon>
        <taxon>Dikarya</taxon>
        <taxon>Basidiomycota</taxon>
        <taxon>Agaricomycotina</taxon>
        <taxon>Agaricomycetes</taxon>
        <taxon>Agaricomycetidae</taxon>
        <taxon>Boletales</taxon>
        <taxon>Boletineae</taxon>
        <taxon>Boletaceae</taxon>
        <taxon>Boletoideae</taxon>
        <taxon>Boletus</taxon>
    </lineage>
</organism>
<evidence type="ECO:0000313" key="2">
    <source>
        <dbReference type="EMBL" id="KAG6380411.1"/>
    </source>
</evidence>
<comment type="caution">
    <text evidence="2">The sequence shown here is derived from an EMBL/GenBank/DDBJ whole genome shotgun (WGS) entry which is preliminary data.</text>
</comment>
<dbReference type="OrthoDB" id="2953545at2759"/>
<feature type="compositionally biased region" description="Low complexity" evidence="1">
    <location>
        <begin position="395"/>
        <end position="407"/>
    </location>
</feature>
<name>A0A8I2YXR8_9AGAM</name>
<keyword evidence="3" id="KW-1185">Reference proteome</keyword>
<reference evidence="2" key="1">
    <citation type="submission" date="2021-03" db="EMBL/GenBank/DDBJ databases">
        <title>Evolutionary innovations through gain and loss of genes in the ectomycorrhizal Boletales.</title>
        <authorList>
            <person name="Wu G."/>
            <person name="Miyauchi S."/>
            <person name="Morin E."/>
            <person name="Yang Z.-L."/>
            <person name="Xu J."/>
            <person name="Martin F.M."/>
        </authorList>
    </citation>
    <scope>NUCLEOTIDE SEQUENCE</scope>
    <source>
        <strain evidence="2">BR01</strain>
    </source>
</reference>
<evidence type="ECO:0000256" key="1">
    <source>
        <dbReference type="SAM" id="MobiDB-lite"/>
    </source>
</evidence>
<protein>
    <submittedName>
        <fullName evidence="2">Uncharacterized protein</fullName>
    </submittedName>
</protein>
<sequence>MQINTDPIASPEDSELTFITGSPFLTLIRLANQTVALALLRSTSIQDGVARTEMNVKTLISPVAKVKVHGDLLLLLPSSDPETMENLWVWNGRYLKSISPVPNTNVSTRKVIELIVRGMLIEPVNPNVVTASMLLPIEHRSEINSRDITWALKDNPMEAVIITIWKRVCDSKVPISNLALLGGTLVGFPYTKDDGTPALLCVEVTQALSDANVFNTEVICALCLKSTGDLQSHMGGHILRAIRGVEEELLMPVSHLFPCGFCGQSGNPDCVVKLKKTKVITSCPRKVPFKYAFAEKGSESRPCRNVPVICTLCPHHGRATDAKVAVWRYNMEQHLNFSHSEYAHPGKPEPLGLPLPLHIMQAILLTSLKKKKLGVPVRPRDQAPSPFNWSKSKESTTTTLAQATTSAGQKRQADAAEFRNAIASSSGSKRPRSAKY</sequence>
<dbReference type="AlphaFoldDB" id="A0A8I2YXR8"/>
<feature type="region of interest" description="Disordered" evidence="1">
    <location>
        <begin position="374"/>
        <end position="436"/>
    </location>
</feature>
<accession>A0A8I2YXR8</accession>
<evidence type="ECO:0000313" key="3">
    <source>
        <dbReference type="Proteomes" id="UP000683000"/>
    </source>
</evidence>
<proteinExistence type="predicted"/>
<dbReference type="EMBL" id="JAGFBS010000003">
    <property type="protein sequence ID" value="KAG6380411.1"/>
    <property type="molecule type" value="Genomic_DNA"/>
</dbReference>
<dbReference type="Proteomes" id="UP000683000">
    <property type="component" value="Unassembled WGS sequence"/>
</dbReference>